<dbReference type="PRINTS" id="PR00077">
    <property type="entry name" value="GPDHDRGNASE"/>
</dbReference>
<evidence type="ECO:0000256" key="3">
    <source>
        <dbReference type="ARBA" id="ARBA00022857"/>
    </source>
</evidence>
<reference evidence="20 21" key="1">
    <citation type="journal article" date="2016" name="Front. Microbiol.">
        <title>Fuerstia marisgermanicae gen. nov., sp. nov., an Unusual Member of the Phylum Planctomycetes from the German Wadden Sea.</title>
        <authorList>
            <person name="Kohn T."/>
            <person name="Heuer A."/>
            <person name="Jogler M."/>
            <person name="Vollmers J."/>
            <person name="Boedeker C."/>
            <person name="Bunk B."/>
            <person name="Rast P."/>
            <person name="Borchert D."/>
            <person name="Glockner I."/>
            <person name="Freese H.M."/>
            <person name="Klenk H.P."/>
            <person name="Overmann J."/>
            <person name="Kaster A.K."/>
            <person name="Rohde M."/>
            <person name="Wiegand S."/>
            <person name="Jogler C."/>
        </authorList>
    </citation>
    <scope>NUCLEOTIDE SEQUENCE [LARGE SCALE GENOMIC DNA]</scope>
    <source>
        <strain evidence="20 21">NH11</strain>
    </source>
</reference>
<gene>
    <name evidence="13 20" type="primary">gpsA</name>
    <name evidence="20" type="ORF">Fuma_00470</name>
</gene>
<comment type="subcellular location">
    <subcellularLocation>
        <location evidence="13">Cytoplasm</location>
    </subcellularLocation>
</comment>
<evidence type="ECO:0000256" key="16">
    <source>
        <dbReference type="PIRSR" id="PIRSR000114-3"/>
    </source>
</evidence>
<evidence type="ECO:0000256" key="6">
    <source>
        <dbReference type="ARBA" id="ARBA00023098"/>
    </source>
</evidence>
<evidence type="ECO:0000256" key="9">
    <source>
        <dbReference type="ARBA" id="ARBA00052716"/>
    </source>
</evidence>
<dbReference type="Pfam" id="PF07479">
    <property type="entry name" value="NAD_Gly3P_dh_C"/>
    <property type="match status" value="1"/>
</dbReference>
<keyword evidence="13" id="KW-0963">Cytoplasm</keyword>
<evidence type="ECO:0000256" key="14">
    <source>
        <dbReference type="PIRSR" id="PIRSR000114-1"/>
    </source>
</evidence>
<feature type="binding site" evidence="13">
    <location>
        <position position="191"/>
    </location>
    <ligand>
        <name>sn-glycerol 3-phosphate</name>
        <dbReference type="ChEBI" id="CHEBI:57597"/>
    </ligand>
</feature>
<comment type="catalytic activity">
    <reaction evidence="13">
        <text>sn-glycerol 3-phosphate + NAD(+) = dihydroxyacetone phosphate + NADH + H(+)</text>
        <dbReference type="Rhea" id="RHEA:11092"/>
        <dbReference type="ChEBI" id="CHEBI:15378"/>
        <dbReference type="ChEBI" id="CHEBI:57540"/>
        <dbReference type="ChEBI" id="CHEBI:57597"/>
        <dbReference type="ChEBI" id="CHEBI:57642"/>
        <dbReference type="ChEBI" id="CHEBI:57945"/>
        <dbReference type="EC" id="1.1.1.94"/>
    </reaction>
</comment>
<comment type="catalytic activity">
    <reaction evidence="9">
        <text>sn-glycerol 3-phosphate + NADP(+) = dihydroxyacetone phosphate + NADPH + H(+)</text>
        <dbReference type="Rhea" id="RHEA:11096"/>
        <dbReference type="ChEBI" id="CHEBI:15378"/>
        <dbReference type="ChEBI" id="CHEBI:57597"/>
        <dbReference type="ChEBI" id="CHEBI:57642"/>
        <dbReference type="ChEBI" id="CHEBI:57783"/>
        <dbReference type="ChEBI" id="CHEBI:58349"/>
        <dbReference type="EC" id="1.1.1.94"/>
    </reaction>
    <physiologicalReaction direction="right-to-left" evidence="9">
        <dbReference type="Rhea" id="RHEA:11098"/>
    </physiologicalReaction>
</comment>
<dbReference type="Proteomes" id="UP000187735">
    <property type="component" value="Chromosome"/>
</dbReference>
<evidence type="ECO:0000256" key="13">
    <source>
        <dbReference type="HAMAP-Rule" id="MF_00394"/>
    </source>
</evidence>
<feature type="binding site" evidence="15">
    <location>
        <position position="108"/>
    </location>
    <ligand>
        <name>substrate</name>
    </ligand>
</feature>
<dbReference type="KEGG" id="fmr:Fuma_00470"/>
<keyword evidence="3 13" id="KW-0521">NADP</keyword>
<dbReference type="PIRSF" id="PIRSF000114">
    <property type="entry name" value="Glycerol-3-P_dh"/>
    <property type="match status" value="1"/>
</dbReference>
<feature type="binding site" evidence="16">
    <location>
        <position position="255"/>
    </location>
    <ligand>
        <name>NAD(+)</name>
        <dbReference type="ChEBI" id="CHEBI:57540"/>
    </ligand>
</feature>
<dbReference type="InterPro" id="IPR011128">
    <property type="entry name" value="G3P_DH_NAD-dep_N"/>
</dbReference>
<dbReference type="Gene3D" id="3.40.50.720">
    <property type="entry name" value="NAD(P)-binding Rossmann-like Domain"/>
    <property type="match status" value="1"/>
</dbReference>
<feature type="binding site" evidence="13">
    <location>
        <position position="140"/>
    </location>
    <ligand>
        <name>NADPH</name>
        <dbReference type="ChEBI" id="CHEBI:57783"/>
    </ligand>
</feature>
<name>A0A1P8WA12_9PLAN</name>
<feature type="binding site" evidence="16">
    <location>
        <position position="140"/>
    </location>
    <ligand>
        <name>NAD(+)</name>
        <dbReference type="ChEBI" id="CHEBI:57540"/>
    </ligand>
</feature>
<evidence type="ECO:0000256" key="15">
    <source>
        <dbReference type="PIRSR" id="PIRSR000114-2"/>
    </source>
</evidence>
<comment type="similarity">
    <text evidence="1 13 17">Belongs to the NAD-dependent glycerol-3-phosphate dehydrogenase family.</text>
</comment>
<dbReference type="GO" id="GO:0006650">
    <property type="term" value="P:glycerophospholipid metabolic process"/>
    <property type="evidence" value="ECO:0007669"/>
    <property type="project" value="UniProtKB-UniRule"/>
</dbReference>
<dbReference type="PROSITE" id="PS00957">
    <property type="entry name" value="NAD_G3PDH"/>
    <property type="match status" value="1"/>
</dbReference>
<keyword evidence="13" id="KW-0547">Nucleotide-binding</keyword>
<evidence type="ECO:0000256" key="7">
    <source>
        <dbReference type="ARBA" id="ARBA00023209"/>
    </source>
</evidence>
<feature type="domain" description="Glycerol-3-phosphate dehydrogenase NAD-dependent C-terminal" evidence="19">
    <location>
        <begin position="180"/>
        <end position="319"/>
    </location>
</feature>
<dbReference type="RefSeq" id="WP_077022718.1">
    <property type="nucleotide sequence ID" value="NZ_CP017641.1"/>
</dbReference>
<evidence type="ECO:0000259" key="18">
    <source>
        <dbReference type="Pfam" id="PF01210"/>
    </source>
</evidence>
<dbReference type="NCBIfam" id="NF000940">
    <property type="entry name" value="PRK00094.1-2"/>
    <property type="match status" value="1"/>
</dbReference>
<feature type="binding site" evidence="13">
    <location>
        <position position="108"/>
    </location>
    <ligand>
        <name>sn-glycerol 3-phosphate</name>
        <dbReference type="ChEBI" id="CHEBI:57597"/>
    </ligand>
</feature>
<dbReference type="UniPathway" id="UPA00940"/>
<feature type="binding site" evidence="13">
    <location>
        <position position="255"/>
    </location>
    <ligand>
        <name>NADPH</name>
        <dbReference type="ChEBI" id="CHEBI:57783"/>
    </ligand>
</feature>
<dbReference type="EC" id="1.1.1.94" evidence="10 13"/>
<feature type="binding site" evidence="13">
    <location>
        <position position="108"/>
    </location>
    <ligand>
        <name>NADPH</name>
        <dbReference type="ChEBI" id="CHEBI:57783"/>
    </ligand>
</feature>
<feature type="binding site" evidence="16">
    <location>
        <begin position="9"/>
        <end position="14"/>
    </location>
    <ligand>
        <name>NAD(+)</name>
        <dbReference type="ChEBI" id="CHEBI:57540"/>
    </ligand>
</feature>
<dbReference type="FunFam" id="1.10.1040.10:FF:000001">
    <property type="entry name" value="Glycerol-3-phosphate dehydrogenase [NAD(P)+]"/>
    <property type="match status" value="1"/>
</dbReference>
<dbReference type="InterPro" id="IPR006109">
    <property type="entry name" value="G3P_DH_NAD-dep_C"/>
</dbReference>
<dbReference type="GO" id="GO:0141152">
    <property type="term" value="F:glycerol-3-phosphate dehydrogenase (NAD+) activity"/>
    <property type="evidence" value="ECO:0007669"/>
    <property type="project" value="RHEA"/>
</dbReference>
<dbReference type="GO" id="GO:0005829">
    <property type="term" value="C:cytosol"/>
    <property type="evidence" value="ECO:0007669"/>
    <property type="project" value="TreeGrafter"/>
</dbReference>
<dbReference type="GO" id="GO:0005975">
    <property type="term" value="P:carbohydrate metabolic process"/>
    <property type="evidence" value="ECO:0007669"/>
    <property type="project" value="InterPro"/>
</dbReference>
<sequence length="331" mass="35243">MANSICLLGGGAMGTACANVLAVEPTHDVRLWVRNPAYAHEIAESRENKRLLPGVRLADSILVTADAEAALKNANMVVVCVPTRGIRDVITTLKSHIPSEALLVSAVKGIENETLIRPSQMIQQLLGDRPVVAFGGPCHAEEVACGRPATVVAASDSLPHAEIVQQAFSNNNLRVYSNNDLLGVELAGALKNVIAIAAGISDGLQFGDNAKAALITRGLAEMVRFGEAMGAVPDTFYGLAGIGDLIATCGSQHSRNRRVGELLGQGQSLREIQDAMHAVAEGVFTARSIQSISQERQLDMPIAQEVFNVLFENKSPRTATIELMQRPLKPE</sequence>
<dbReference type="GO" id="GO:0046167">
    <property type="term" value="P:glycerol-3-phosphate biosynthetic process"/>
    <property type="evidence" value="ECO:0007669"/>
    <property type="project" value="UniProtKB-UniRule"/>
</dbReference>
<proteinExistence type="inferred from homology"/>
<evidence type="ECO:0000313" key="20">
    <source>
        <dbReference type="EMBL" id="APZ90886.1"/>
    </source>
</evidence>
<feature type="binding site" evidence="15">
    <location>
        <begin position="255"/>
        <end position="256"/>
    </location>
    <ligand>
        <name>substrate</name>
    </ligand>
</feature>
<evidence type="ECO:0000313" key="21">
    <source>
        <dbReference type="Proteomes" id="UP000187735"/>
    </source>
</evidence>
<keyword evidence="5 13" id="KW-0520">NAD</keyword>
<keyword evidence="6 13" id="KW-0443">Lipid metabolism</keyword>
<accession>A0A1P8WA12</accession>
<dbReference type="OrthoDB" id="9812273at2"/>
<keyword evidence="7 13" id="KW-0594">Phospholipid biosynthesis</keyword>
<dbReference type="EMBL" id="CP017641">
    <property type="protein sequence ID" value="APZ90886.1"/>
    <property type="molecule type" value="Genomic_DNA"/>
</dbReference>
<dbReference type="PANTHER" id="PTHR11728:SF1">
    <property type="entry name" value="GLYCEROL-3-PHOSPHATE DEHYDROGENASE [NAD(+)] 2, CHLOROPLASTIC"/>
    <property type="match status" value="1"/>
</dbReference>
<comment type="function">
    <text evidence="13">Catalyzes the reduction of the glycolytic intermediate dihydroxyacetone phosphate (DHAP) to sn-glycerol 3-phosphate (G3P), the key precursor for phospholipid synthesis.</text>
</comment>
<keyword evidence="2 13" id="KW-0444">Lipid biosynthesis</keyword>
<comment type="caution">
    <text evidence="13">Lacks conserved residue(s) required for the propagation of feature annotation.</text>
</comment>
<evidence type="ECO:0000256" key="1">
    <source>
        <dbReference type="ARBA" id="ARBA00011009"/>
    </source>
</evidence>
<dbReference type="AlphaFoldDB" id="A0A1P8WA12"/>
<organism evidence="20 21">
    <name type="scientific">Fuerstiella marisgermanici</name>
    <dbReference type="NCBI Taxonomy" id="1891926"/>
    <lineage>
        <taxon>Bacteria</taxon>
        <taxon>Pseudomonadati</taxon>
        <taxon>Planctomycetota</taxon>
        <taxon>Planctomycetia</taxon>
        <taxon>Planctomycetales</taxon>
        <taxon>Planctomycetaceae</taxon>
        <taxon>Fuerstiella</taxon>
    </lineage>
</organism>
<dbReference type="Gene3D" id="1.10.1040.10">
    <property type="entry name" value="N-(1-d-carboxylethyl)-l-norvaline Dehydrogenase, domain 2"/>
    <property type="match status" value="1"/>
</dbReference>
<dbReference type="STRING" id="1891926.Fuma_00470"/>
<dbReference type="SUPFAM" id="SSF51735">
    <property type="entry name" value="NAD(P)-binding Rossmann-fold domains"/>
    <property type="match status" value="1"/>
</dbReference>
<evidence type="ECO:0000256" key="17">
    <source>
        <dbReference type="RuleBase" id="RU000437"/>
    </source>
</evidence>
<feature type="binding site" evidence="13">
    <location>
        <position position="254"/>
    </location>
    <ligand>
        <name>sn-glycerol 3-phosphate</name>
        <dbReference type="ChEBI" id="CHEBI:57597"/>
    </ligand>
</feature>
<dbReference type="NCBIfam" id="NF000942">
    <property type="entry name" value="PRK00094.1-4"/>
    <property type="match status" value="1"/>
</dbReference>
<feature type="binding site" evidence="13">
    <location>
        <position position="244"/>
    </location>
    <ligand>
        <name>sn-glycerol 3-phosphate</name>
        <dbReference type="ChEBI" id="CHEBI:57597"/>
    </ligand>
</feature>
<keyword evidence="4 13" id="KW-0560">Oxidoreductase</keyword>
<evidence type="ECO:0000256" key="12">
    <source>
        <dbReference type="ARBA" id="ARBA00080511"/>
    </source>
</evidence>
<feature type="binding site" evidence="13">
    <location>
        <position position="256"/>
    </location>
    <ligand>
        <name>sn-glycerol 3-phosphate</name>
        <dbReference type="ChEBI" id="CHEBI:57597"/>
    </ligand>
</feature>
<dbReference type="GO" id="GO:0141153">
    <property type="term" value="F:glycerol-3-phosphate dehydrogenase (NADP+) activity"/>
    <property type="evidence" value="ECO:0007669"/>
    <property type="project" value="RHEA"/>
</dbReference>
<dbReference type="FunFam" id="3.40.50.720:FF:000019">
    <property type="entry name" value="Glycerol-3-phosphate dehydrogenase [NAD(P)+]"/>
    <property type="match status" value="1"/>
</dbReference>
<dbReference type="InterPro" id="IPR013328">
    <property type="entry name" value="6PGD_dom2"/>
</dbReference>
<dbReference type="InterPro" id="IPR006168">
    <property type="entry name" value="G3P_DH_NAD-dep"/>
</dbReference>
<dbReference type="GO" id="GO:0051287">
    <property type="term" value="F:NAD binding"/>
    <property type="evidence" value="ECO:0007669"/>
    <property type="project" value="InterPro"/>
</dbReference>
<dbReference type="InterPro" id="IPR008927">
    <property type="entry name" value="6-PGluconate_DH-like_C_sf"/>
</dbReference>
<feature type="binding site" evidence="13">
    <location>
        <position position="279"/>
    </location>
    <ligand>
        <name>NADPH</name>
        <dbReference type="ChEBI" id="CHEBI:57783"/>
    </ligand>
</feature>
<feature type="binding site" evidence="13">
    <location>
        <position position="34"/>
    </location>
    <ligand>
        <name>NADPH</name>
        <dbReference type="ChEBI" id="CHEBI:57783"/>
    </ligand>
</feature>
<evidence type="ECO:0000256" key="11">
    <source>
        <dbReference type="ARBA" id="ARBA00069372"/>
    </source>
</evidence>
<feature type="binding site" evidence="13">
    <location>
        <position position="255"/>
    </location>
    <ligand>
        <name>sn-glycerol 3-phosphate</name>
        <dbReference type="ChEBI" id="CHEBI:57597"/>
    </ligand>
</feature>
<evidence type="ECO:0000256" key="5">
    <source>
        <dbReference type="ARBA" id="ARBA00023027"/>
    </source>
</evidence>
<keyword evidence="21" id="KW-1185">Reference proteome</keyword>
<evidence type="ECO:0000256" key="8">
    <source>
        <dbReference type="ARBA" id="ARBA00023264"/>
    </source>
</evidence>
<feature type="domain" description="Glycerol-3-phosphate dehydrogenase NAD-dependent N-terminal" evidence="18">
    <location>
        <begin position="5"/>
        <end position="157"/>
    </location>
</feature>
<evidence type="ECO:0000259" key="19">
    <source>
        <dbReference type="Pfam" id="PF07479"/>
    </source>
</evidence>
<dbReference type="InterPro" id="IPR036291">
    <property type="entry name" value="NAD(P)-bd_dom_sf"/>
</dbReference>
<dbReference type="GO" id="GO:0008654">
    <property type="term" value="P:phospholipid biosynthetic process"/>
    <property type="evidence" value="ECO:0007669"/>
    <property type="project" value="UniProtKB-KW"/>
</dbReference>
<evidence type="ECO:0000256" key="4">
    <source>
        <dbReference type="ARBA" id="ARBA00023002"/>
    </source>
</evidence>
<keyword evidence="8 13" id="KW-1208">Phospholipid metabolism</keyword>
<dbReference type="PANTHER" id="PTHR11728">
    <property type="entry name" value="GLYCEROL-3-PHOSPHATE DEHYDROGENASE"/>
    <property type="match status" value="1"/>
</dbReference>
<evidence type="ECO:0000256" key="2">
    <source>
        <dbReference type="ARBA" id="ARBA00022516"/>
    </source>
</evidence>
<feature type="binding site" evidence="13">
    <location>
        <position position="136"/>
    </location>
    <ligand>
        <name>sn-glycerol 3-phosphate</name>
        <dbReference type="ChEBI" id="CHEBI:57597"/>
    </ligand>
</feature>
<dbReference type="GO" id="GO:0046168">
    <property type="term" value="P:glycerol-3-phosphate catabolic process"/>
    <property type="evidence" value="ECO:0007669"/>
    <property type="project" value="InterPro"/>
</dbReference>
<feature type="active site" description="Proton acceptor" evidence="13 14">
    <location>
        <position position="191"/>
    </location>
</feature>
<comment type="pathway">
    <text evidence="13">Membrane lipid metabolism; glycerophospholipid metabolism.</text>
</comment>
<evidence type="ECO:0000256" key="10">
    <source>
        <dbReference type="ARBA" id="ARBA00066687"/>
    </source>
</evidence>
<protein>
    <recommendedName>
        <fullName evidence="11 13">Glycerol-3-phosphate dehydrogenase [NAD(P)+]</fullName>
        <ecNumber evidence="10 13">1.1.1.94</ecNumber>
    </recommendedName>
    <alternativeName>
        <fullName evidence="13">NAD(P)(+)-dependent glycerol-3-phosphate dehydrogenase</fullName>
    </alternativeName>
    <alternativeName>
        <fullName evidence="12 13">NAD(P)H-dependent dihydroxyacetone-phosphate reductase</fullName>
    </alternativeName>
</protein>
<feature type="binding site" evidence="13">
    <location>
        <position position="281"/>
    </location>
    <ligand>
        <name>NADPH</name>
        <dbReference type="ChEBI" id="CHEBI:57783"/>
    </ligand>
</feature>
<dbReference type="SUPFAM" id="SSF48179">
    <property type="entry name" value="6-phosphogluconate dehydrogenase C-terminal domain-like"/>
    <property type="match status" value="1"/>
</dbReference>
<dbReference type="HAMAP" id="MF_00394">
    <property type="entry name" value="NAD_Glyc3P_dehydrog"/>
    <property type="match status" value="1"/>
</dbReference>
<dbReference type="Pfam" id="PF01210">
    <property type="entry name" value="NAD_Gly3P_dh_N"/>
    <property type="match status" value="1"/>
</dbReference>